<dbReference type="HAMAP" id="MF_02117">
    <property type="entry name" value="CowN"/>
    <property type="match status" value="1"/>
</dbReference>
<dbReference type="InterPro" id="IPR024899">
    <property type="entry name" value="CowN"/>
</dbReference>
<keyword evidence="1" id="KW-0535">Nitrogen fixation</keyword>
<keyword evidence="3" id="KW-1185">Reference proteome</keyword>
<protein>
    <submittedName>
        <fullName evidence="2">Uncharacterized protein</fullName>
    </submittedName>
</protein>
<dbReference type="RefSeq" id="WP_078791277.1">
    <property type="nucleotide sequence ID" value="NZ_FUWR01000024.1"/>
</dbReference>
<dbReference type="OrthoDB" id="7689335at2"/>
<gene>
    <name evidence="2" type="ORF">SAMN02745119_03053</name>
</gene>
<dbReference type="STRING" id="115783.SAMN02745119_03053"/>
<evidence type="ECO:0000256" key="1">
    <source>
        <dbReference type="ARBA" id="ARBA00023231"/>
    </source>
</evidence>
<evidence type="ECO:0000313" key="2">
    <source>
        <dbReference type="EMBL" id="SKA19031.1"/>
    </source>
</evidence>
<sequence>MSKPDRYVSFVGIDGDSNARKLMELLRQHIDDPAKTNRFWELFKGKLERIKQPAETSGFSQDELYLIHAYINNIRELFESYDDQPALELLDRIEAESC</sequence>
<dbReference type="NCBIfam" id="NF033689">
    <property type="entry name" value="N2Fix_CO_CowN"/>
    <property type="match status" value="1"/>
</dbReference>
<name>A0A1T4RTU8_9BACT</name>
<dbReference type="EMBL" id="FUWR01000024">
    <property type="protein sequence ID" value="SKA19031.1"/>
    <property type="molecule type" value="Genomic_DNA"/>
</dbReference>
<dbReference type="Pfam" id="PF20543">
    <property type="entry name" value="CowN"/>
    <property type="match status" value="1"/>
</dbReference>
<evidence type="ECO:0000313" key="3">
    <source>
        <dbReference type="Proteomes" id="UP000190102"/>
    </source>
</evidence>
<proteinExistence type="inferred from homology"/>
<reference evidence="3" key="1">
    <citation type="submission" date="2017-02" db="EMBL/GenBank/DDBJ databases">
        <authorList>
            <person name="Varghese N."/>
            <person name="Submissions S."/>
        </authorList>
    </citation>
    <scope>NUCLEOTIDE SEQUENCE [LARGE SCALE GENOMIC DNA]</scope>
    <source>
        <strain evidence="3">ATCC BAA-34</strain>
    </source>
</reference>
<dbReference type="GO" id="GO:0009399">
    <property type="term" value="P:nitrogen fixation"/>
    <property type="evidence" value="ECO:0007669"/>
    <property type="project" value="InterPro"/>
</dbReference>
<organism evidence="2 3">
    <name type="scientific">Trichlorobacter thiogenes</name>
    <dbReference type="NCBI Taxonomy" id="115783"/>
    <lineage>
        <taxon>Bacteria</taxon>
        <taxon>Pseudomonadati</taxon>
        <taxon>Thermodesulfobacteriota</taxon>
        <taxon>Desulfuromonadia</taxon>
        <taxon>Geobacterales</taxon>
        <taxon>Geobacteraceae</taxon>
        <taxon>Trichlorobacter</taxon>
    </lineage>
</organism>
<dbReference type="Proteomes" id="UP000190102">
    <property type="component" value="Unassembled WGS sequence"/>
</dbReference>
<dbReference type="AlphaFoldDB" id="A0A1T4RTU8"/>
<accession>A0A1T4RTU8</accession>